<comment type="caution">
    <text evidence="9">The sequence shown here is derived from an EMBL/GenBank/DDBJ whole genome shotgun (WGS) entry which is preliminary data.</text>
</comment>
<keyword evidence="4" id="KW-0456">Lyase</keyword>
<dbReference type="Gene3D" id="3.20.20.70">
    <property type="entry name" value="Aldolase class I"/>
    <property type="match status" value="1"/>
</dbReference>
<comment type="similarity">
    <text evidence="2">Belongs to the DeoC/FbaB aldolase family. DeoC type 2 subfamily.</text>
</comment>
<comment type="catalytic activity">
    <reaction evidence="8">
        <text>2-deoxy-D-ribose 5-phosphate = D-glyceraldehyde 3-phosphate + acetaldehyde</text>
        <dbReference type="Rhea" id="RHEA:12821"/>
        <dbReference type="ChEBI" id="CHEBI:15343"/>
        <dbReference type="ChEBI" id="CHEBI:59776"/>
        <dbReference type="ChEBI" id="CHEBI:62877"/>
        <dbReference type="EC" id="4.1.2.4"/>
    </reaction>
</comment>
<sequence>MEELKFKVAQKMIGLIDMPYLYLNFDGNKLTSDIHALGKIASITTFAQHVVPIKETLGEDCPIISTIINYPNGDFNTYNATQEMKAAIAAGTDEIDLVFPYQALVNRQAGLCLQFLTKLRDVAGDYPLKLTIEAGILQDAKWIRKASELAVRSSMDFIKTTSGRNRQQVTLTMVQMILHVIQDMNPNVGIHIQTNNNSFSEASQYLEEVINRFGTSWVDASHFRLSGPNLESSILEILKENHDILS</sequence>
<dbReference type="PANTHER" id="PTHR10889">
    <property type="entry name" value="DEOXYRIBOSE-PHOSPHATE ALDOLASE"/>
    <property type="match status" value="1"/>
</dbReference>
<reference evidence="10" key="1">
    <citation type="journal article" date="2019" name="Int. J. Syst. Evol. Microbiol.">
        <title>The Global Catalogue of Microorganisms (GCM) 10K type strain sequencing project: providing services to taxonomists for standard genome sequencing and annotation.</title>
        <authorList>
            <consortium name="The Broad Institute Genomics Platform"/>
            <consortium name="The Broad Institute Genome Sequencing Center for Infectious Disease"/>
            <person name="Wu L."/>
            <person name="Ma J."/>
        </authorList>
    </citation>
    <scope>NUCLEOTIDE SEQUENCE [LARGE SCALE GENOMIC DNA]</scope>
    <source>
        <strain evidence="10">JCM 18424</strain>
    </source>
</reference>
<evidence type="ECO:0000256" key="4">
    <source>
        <dbReference type="ARBA" id="ARBA00023239"/>
    </source>
</evidence>
<evidence type="ECO:0000256" key="3">
    <source>
        <dbReference type="ARBA" id="ARBA00012515"/>
    </source>
</evidence>
<gene>
    <name evidence="9" type="primary">deoC</name>
    <name evidence="9" type="ORF">GCM10023338_07630</name>
</gene>
<dbReference type="PANTHER" id="PTHR10889:SF3">
    <property type="entry name" value="DEOXYRIBOSE-PHOSPHATE ALDOLASE"/>
    <property type="match status" value="1"/>
</dbReference>
<dbReference type="SMART" id="SM01133">
    <property type="entry name" value="DeoC"/>
    <property type="match status" value="1"/>
</dbReference>
<dbReference type="RefSeq" id="WP_077924868.1">
    <property type="nucleotide sequence ID" value="NZ_BAABKE010000002.1"/>
</dbReference>
<dbReference type="InterPro" id="IPR002915">
    <property type="entry name" value="DeoC/FbaB/LacD_aldolase"/>
</dbReference>
<keyword evidence="10" id="KW-1185">Reference proteome</keyword>
<dbReference type="Proteomes" id="UP001500631">
    <property type="component" value="Unassembled WGS sequence"/>
</dbReference>
<dbReference type="Pfam" id="PF01791">
    <property type="entry name" value="DeoC"/>
    <property type="match status" value="1"/>
</dbReference>
<evidence type="ECO:0000256" key="6">
    <source>
        <dbReference type="ARBA" id="ARBA00031814"/>
    </source>
</evidence>
<evidence type="ECO:0000256" key="1">
    <source>
        <dbReference type="ARBA" id="ARBA00004816"/>
    </source>
</evidence>
<dbReference type="EC" id="4.1.2.4" evidence="3"/>
<accession>A0ABP9MHS3</accession>
<protein>
    <recommendedName>
        <fullName evidence="3">deoxyribose-phosphate aldolase</fullName>
        <ecNumber evidence="3">4.1.2.4</ecNumber>
    </recommendedName>
    <alternativeName>
        <fullName evidence="7">2-deoxy-D-ribose 5-phosphate aldolase</fullName>
    </alternativeName>
    <alternativeName>
        <fullName evidence="6">Phosphodeoxyriboaldolase</fullName>
    </alternativeName>
</protein>
<proteinExistence type="inferred from homology"/>
<keyword evidence="5" id="KW-0704">Schiff base</keyword>
<dbReference type="SUPFAM" id="SSF51569">
    <property type="entry name" value="Aldolase"/>
    <property type="match status" value="1"/>
</dbReference>
<name>A0ABP9MHS3_9GAMM</name>
<dbReference type="InterPro" id="IPR013785">
    <property type="entry name" value="Aldolase_TIM"/>
</dbReference>
<evidence type="ECO:0000313" key="9">
    <source>
        <dbReference type="EMBL" id="GAA5096807.1"/>
    </source>
</evidence>
<evidence type="ECO:0000256" key="5">
    <source>
        <dbReference type="ARBA" id="ARBA00023270"/>
    </source>
</evidence>
<organism evidence="9 10">
    <name type="scientific">Wohlfahrtiimonas larvae</name>
    <dbReference type="NCBI Taxonomy" id="1157986"/>
    <lineage>
        <taxon>Bacteria</taxon>
        <taxon>Pseudomonadati</taxon>
        <taxon>Pseudomonadota</taxon>
        <taxon>Gammaproteobacteria</taxon>
        <taxon>Cardiobacteriales</taxon>
        <taxon>Ignatzschineriaceae</taxon>
        <taxon>Wohlfahrtiimonas</taxon>
    </lineage>
</organism>
<evidence type="ECO:0000313" key="10">
    <source>
        <dbReference type="Proteomes" id="UP001500631"/>
    </source>
</evidence>
<dbReference type="EMBL" id="BAABKE010000002">
    <property type="protein sequence ID" value="GAA5096807.1"/>
    <property type="molecule type" value="Genomic_DNA"/>
</dbReference>
<comment type="pathway">
    <text evidence="1">Carbohydrate degradation; 2-deoxy-D-ribose 1-phosphate degradation; D-glyceraldehyde 3-phosphate and acetaldehyde from 2-deoxy-alpha-D-ribose 1-phosphate: step 2/2.</text>
</comment>
<dbReference type="InterPro" id="IPR011343">
    <property type="entry name" value="DeoC"/>
</dbReference>
<evidence type="ECO:0000256" key="8">
    <source>
        <dbReference type="ARBA" id="ARBA00048791"/>
    </source>
</evidence>
<evidence type="ECO:0000256" key="7">
    <source>
        <dbReference type="ARBA" id="ARBA00032755"/>
    </source>
</evidence>
<evidence type="ECO:0000256" key="2">
    <source>
        <dbReference type="ARBA" id="ARBA00009473"/>
    </source>
</evidence>